<proteinExistence type="predicted"/>
<reference evidence="1" key="1">
    <citation type="submission" date="2020-01" db="EMBL/GenBank/DDBJ databases">
        <authorList>
            <consortium name="DOE Joint Genome Institute"/>
            <person name="Haridas S."/>
            <person name="Albert R."/>
            <person name="Binder M."/>
            <person name="Bloem J."/>
            <person name="Labutti K."/>
            <person name="Salamov A."/>
            <person name="Andreopoulos B."/>
            <person name="Baker S.E."/>
            <person name="Barry K."/>
            <person name="Bills G."/>
            <person name="Bluhm B.H."/>
            <person name="Cannon C."/>
            <person name="Castanera R."/>
            <person name="Culley D.E."/>
            <person name="Daum C."/>
            <person name="Ezra D."/>
            <person name="Gonzalez J.B."/>
            <person name="Henrissat B."/>
            <person name="Kuo A."/>
            <person name="Liang C."/>
            <person name="Lipzen A."/>
            <person name="Lutzoni F."/>
            <person name="Magnuson J."/>
            <person name="Mondo S."/>
            <person name="Nolan M."/>
            <person name="Ohm R."/>
            <person name="Pangilinan J."/>
            <person name="Park H.-J."/>
            <person name="Ramirez L."/>
            <person name="Alfaro M."/>
            <person name="Sun H."/>
            <person name="Tritt A."/>
            <person name="Yoshinaga Y."/>
            <person name="Zwiers L.-H."/>
            <person name="Turgeon B.G."/>
            <person name="Goodwin S.B."/>
            <person name="Spatafora J.W."/>
            <person name="Crous P.W."/>
            <person name="Grigoriev I.V."/>
        </authorList>
    </citation>
    <scope>NUCLEOTIDE SEQUENCE</scope>
    <source>
        <strain evidence="1">CBS 394.84</strain>
    </source>
</reference>
<dbReference type="RefSeq" id="XP_040790020.1">
    <property type="nucleotide sequence ID" value="XM_040932841.1"/>
</dbReference>
<dbReference type="PANTHER" id="PTHR42057:SF2">
    <property type="entry name" value="F-BOX DOMAIN PROTEIN (AFU_ORTHOLOGUE AFUA_4G00200)-RELATED"/>
    <property type="match status" value="1"/>
</dbReference>
<dbReference type="SUPFAM" id="SSF52058">
    <property type="entry name" value="L domain-like"/>
    <property type="match status" value="1"/>
</dbReference>
<dbReference type="EMBL" id="ML976615">
    <property type="protein sequence ID" value="KAF1847457.1"/>
    <property type="molecule type" value="Genomic_DNA"/>
</dbReference>
<gene>
    <name evidence="1" type="ORF">K460DRAFT_363529</name>
</gene>
<dbReference type="OrthoDB" id="3140657at2759"/>
<dbReference type="AlphaFoldDB" id="A0A9P4GKR7"/>
<keyword evidence="2" id="KW-1185">Reference proteome</keyword>
<dbReference type="PANTHER" id="PTHR42057">
    <property type="entry name" value="F-BOX DOMAIN PROTEIN (AFU_ORTHOLOGUE AFUA_4G00200)"/>
    <property type="match status" value="1"/>
</dbReference>
<evidence type="ECO:0000313" key="1">
    <source>
        <dbReference type="EMBL" id="KAF1847457.1"/>
    </source>
</evidence>
<sequence length="444" mass="50894">MLQLPVELRRQCLDYLKDDTKALRAVRLAHSQLRSLATEILFRTATLNHTDESAEKLTCLVQSPLHSMVRCVVINTSTNPKIMDEDDEDDDDANILKSFGKAIAIVCILENLEEVVLNFERECTAPESDSCWDNDVKQDADFRNEVWGLLLTAVRQVEVKSLVINNLQDYMDKAVFESEDFKAVRDRVTQLHLRITTESEEASPASDIDFPALHEGFGRDLPNIWLRPLTNQLTHLTLYGNDYWGLWPFVDLRKVPPFPCLKSLSLGNFTIAHDWQIDWILAHASTLQELLLDDCPIIVALSFEQDAAHTIFPDLPPLKDVSPHITNDPESYFKIVDLRWHHVLDRFCAHLPKLQHFAIGSGDWNTERAFEERYELITKSSGLDYLVFDYGTGPSSWQGLNDEWSFYVGGTEHYEFKFLRYDEEGERALANLLEAVKVRAIARA</sequence>
<dbReference type="GeneID" id="63850092"/>
<comment type="caution">
    <text evidence="1">The sequence shown here is derived from an EMBL/GenBank/DDBJ whole genome shotgun (WGS) entry which is preliminary data.</text>
</comment>
<dbReference type="Proteomes" id="UP000800039">
    <property type="component" value="Unassembled WGS sequence"/>
</dbReference>
<dbReference type="InterPro" id="IPR032675">
    <property type="entry name" value="LRR_dom_sf"/>
</dbReference>
<dbReference type="Gene3D" id="3.80.10.10">
    <property type="entry name" value="Ribonuclease Inhibitor"/>
    <property type="match status" value="1"/>
</dbReference>
<name>A0A9P4GKR7_9PLEO</name>
<evidence type="ECO:0000313" key="2">
    <source>
        <dbReference type="Proteomes" id="UP000800039"/>
    </source>
</evidence>
<accession>A0A9P4GKR7</accession>
<organism evidence="1 2">
    <name type="scientific">Cucurbitaria berberidis CBS 394.84</name>
    <dbReference type="NCBI Taxonomy" id="1168544"/>
    <lineage>
        <taxon>Eukaryota</taxon>
        <taxon>Fungi</taxon>
        <taxon>Dikarya</taxon>
        <taxon>Ascomycota</taxon>
        <taxon>Pezizomycotina</taxon>
        <taxon>Dothideomycetes</taxon>
        <taxon>Pleosporomycetidae</taxon>
        <taxon>Pleosporales</taxon>
        <taxon>Pleosporineae</taxon>
        <taxon>Cucurbitariaceae</taxon>
        <taxon>Cucurbitaria</taxon>
    </lineage>
</organism>
<protein>
    <recommendedName>
        <fullName evidence="3">F-box domain-containing protein</fullName>
    </recommendedName>
</protein>
<evidence type="ECO:0008006" key="3">
    <source>
        <dbReference type="Google" id="ProtNLM"/>
    </source>
</evidence>